<dbReference type="Proteomes" id="UP000196708">
    <property type="component" value="Chromosome 1"/>
</dbReference>
<dbReference type="PANTHER" id="PTHR43532:SF4">
    <property type="entry name" value="GLUCOSE-1-PHOSPHATE THYMIDYLYLTRANSFERASE 2"/>
    <property type="match status" value="1"/>
</dbReference>
<evidence type="ECO:0000313" key="12">
    <source>
        <dbReference type="EMBL" id="ASA55894.1"/>
    </source>
</evidence>
<dbReference type="RefSeq" id="WP_088133932.1">
    <property type="nucleotide sequence ID" value="NZ_CP018835.1"/>
</dbReference>
<dbReference type="InterPro" id="IPR029044">
    <property type="entry name" value="Nucleotide-diphossugar_trans"/>
</dbReference>
<evidence type="ECO:0000256" key="5">
    <source>
        <dbReference type="ARBA" id="ARBA00022695"/>
    </source>
</evidence>
<dbReference type="InterPro" id="IPR005907">
    <property type="entry name" value="G1P_thy_trans_s"/>
</dbReference>
<protein>
    <recommendedName>
        <fullName evidence="3 10">Glucose-1-phosphate thymidylyltransferase</fullName>
        <ecNumber evidence="3 10">2.7.7.24</ecNumber>
    </recommendedName>
</protein>
<dbReference type="EC" id="2.7.7.24" evidence="3 10"/>
<evidence type="ECO:0000256" key="7">
    <source>
        <dbReference type="ARBA" id="ARBA00022842"/>
    </source>
</evidence>
<keyword evidence="5 10" id="KW-0548">Nucleotidyltransferase</keyword>
<dbReference type="EMBL" id="CP018835">
    <property type="protein sequence ID" value="ASA55894.1"/>
    <property type="molecule type" value="Genomic_DNA"/>
</dbReference>
<organism evidence="12 13">
    <name type="scientific">Vibrio gazogenes</name>
    <dbReference type="NCBI Taxonomy" id="687"/>
    <lineage>
        <taxon>Bacteria</taxon>
        <taxon>Pseudomonadati</taxon>
        <taxon>Pseudomonadota</taxon>
        <taxon>Gammaproteobacteria</taxon>
        <taxon>Vibrionales</taxon>
        <taxon>Vibrionaceae</taxon>
        <taxon>Vibrio</taxon>
    </lineage>
</organism>
<dbReference type="OrthoDB" id="9803871at2"/>
<reference evidence="12 13" key="1">
    <citation type="submission" date="2016-12" db="EMBL/GenBank/DDBJ databases">
        <authorList>
            <person name="Song W.-J."/>
            <person name="Kurnit D.M."/>
        </authorList>
    </citation>
    <scope>NUCLEOTIDE SEQUENCE [LARGE SCALE GENOMIC DNA]</scope>
    <source>
        <strain evidence="12 13">ATCC 43942</strain>
    </source>
</reference>
<evidence type="ECO:0000256" key="6">
    <source>
        <dbReference type="ARBA" id="ARBA00022723"/>
    </source>
</evidence>
<gene>
    <name evidence="12" type="ORF">BSQ33_09455</name>
</gene>
<dbReference type="GO" id="GO:0046872">
    <property type="term" value="F:metal ion binding"/>
    <property type="evidence" value="ECO:0007669"/>
    <property type="project" value="UniProtKB-KW"/>
</dbReference>
<sequence length="296" mass="33203">MKGIILAGGSGTRLYPITRGVSKQLLPIYDKPMIYYPLSTLMLAGIRDILIITTPEDNDIFKRLLGDGSDFGICLQYAIQPSPDGLAQAFLIGEEFIGKDSVCLVLGDNIFYGQSFSKTLLNAASRENGATVFGYQVKDPKRFGVVEFDQEMKAISIEEKPIHPKSNYAVTGLYFYDNRVVEYAKKVKPSSRGELEITTLNEMYLNDGTLNVELLGRGFAWLDTGTHESFHEASSFVQTIQNVQGLKVACLEEIAWRNGWLSNKEVEYLSQPMLKNDYGQYLMRLICETKNSDEVK</sequence>
<dbReference type="GO" id="GO:0008879">
    <property type="term" value="F:glucose-1-phosphate thymidylyltransferase activity"/>
    <property type="evidence" value="ECO:0007669"/>
    <property type="project" value="UniProtKB-EC"/>
</dbReference>
<comment type="function">
    <text evidence="8 10">Catalyzes the formation of dTDP-glucose, from dTTP and glucose 1-phosphate, as well as its pyrophosphorolysis.</text>
</comment>
<evidence type="ECO:0000256" key="3">
    <source>
        <dbReference type="ARBA" id="ARBA00012461"/>
    </source>
</evidence>
<evidence type="ECO:0000259" key="11">
    <source>
        <dbReference type="Pfam" id="PF00483"/>
    </source>
</evidence>
<dbReference type="SUPFAM" id="SSF53448">
    <property type="entry name" value="Nucleotide-diphospho-sugar transferases"/>
    <property type="match status" value="1"/>
</dbReference>
<proteinExistence type="inferred from homology"/>
<dbReference type="InterPro" id="IPR005835">
    <property type="entry name" value="NTP_transferase_dom"/>
</dbReference>
<keyword evidence="6 10" id="KW-0479">Metal-binding</keyword>
<comment type="cofactor">
    <cofactor evidence="1">
        <name>Mg(2+)</name>
        <dbReference type="ChEBI" id="CHEBI:18420"/>
    </cofactor>
</comment>
<dbReference type="Gene3D" id="3.90.550.10">
    <property type="entry name" value="Spore Coat Polysaccharide Biosynthesis Protein SpsA, Chain A"/>
    <property type="match status" value="1"/>
</dbReference>
<name>A0A1Z2SFD2_VIBGA</name>
<evidence type="ECO:0000256" key="8">
    <source>
        <dbReference type="ARBA" id="ARBA00037065"/>
    </source>
</evidence>
<evidence type="ECO:0000256" key="4">
    <source>
        <dbReference type="ARBA" id="ARBA00022679"/>
    </source>
</evidence>
<comment type="catalytic activity">
    <reaction evidence="9 10">
        <text>dTTP + alpha-D-glucose 1-phosphate + H(+) = dTDP-alpha-D-glucose + diphosphate</text>
        <dbReference type="Rhea" id="RHEA:15225"/>
        <dbReference type="ChEBI" id="CHEBI:15378"/>
        <dbReference type="ChEBI" id="CHEBI:33019"/>
        <dbReference type="ChEBI" id="CHEBI:37568"/>
        <dbReference type="ChEBI" id="CHEBI:57477"/>
        <dbReference type="ChEBI" id="CHEBI:58601"/>
        <dbReference type="EC" id="2.7.7.24"/>
    </reaction>
</comment>
<dbReference type="NCBIfam" id="TIGR01207">
    <property type="entry name" value="rmlA"/>
    <property type="match status" value="1"/>
</dbReference>
<feature type="domain" description="Nucleotidyl transferase" evidence="11">
    <location>
        <begin position="2"/>
        <end position="238"/>
    </location>
</feature>
<evidence type="ECO:0000256" key="10">
    <source>
        <dbReference type="RuleBase" id="RU003706"/>
    </source>
</evidence>
<evidence type="ECO:0000313" key="13">
    <source>
        <dbReference type="Proteomes" id="UP000196708"/>
    </source>
</evidence>
<dbReference type="KEGG" id="vga:BSQ33_09455"/>
<dbReference type="Pfam" id="PF00483">
    <property type="entry name" value="NTP_transferase"/>
    <property type="match status" value="1"/>
</dbReference>
<dbReference type="FunFam" id="3.90.550.10:FF:000023">
    <property type="entry name" value="Glucose-1-phosphate thymidylyltransferase"/>
    <property type="match status" value="1"/>
</dbReference>
<evidence type="ECO:0000256" key="9">
    <source>
        <dbReference type="ARBA" id="ARBA00049336"/>
    </source>
</evidence>
<comment type="similarity">
    <text evidence="2 10">Belongs to the glucose-1-phosphate thymidylyltransferase family.</text>
</comment>
<dbReference type="PANTHER" id="PTHR43532">
    <property type="entry name" value="GLUCOSE-1-PHOSPHATE THYMIDYLYLTRANSFERASE"/>
    <property type="match status" value="1"/>
</dbReference>
<accession>A0A1Z2SFD2</accession>
<keyword evidence="7 10" id="KW-0460">Magnesium</keyword>
<dbReference type="AlphaFoldDB" id="A0A1Z2SFD2"/>
<dbReference type="CDD" id="cd02538">
    <property type="entry name" value="G1P_TT_short"/>
    <property type="match status" value="1"/>
</dbReference>
<evidence type="ECO:0000256" key="2">
    <source>
        <dbReference type="ARBA" id="ARBA00010480"/>
    </source>
</evidence>
<keyword evidence="4 10" id="KW-0808">Transferase</keyword>
<evidence type="ECO:0000256" key="1">
    <source>
        <dbReference type="ARBA" id="ARBA00001946"/>
    </source>
</evidence>